<dbReference type="EMBL" id="LT960614">
    <property type="protein sequence ID" value="SON53553.1"/>
    <property type="molecule type" value="Genomic_DNA"/>
</dbReference>
<proteinExistence type="predicted"/>
<dbReference type="KEGG" id="hdi:HDIA_0012"/>
<organism evidence="2 3">
    <name type="scientific">Hartmannibacter diazotrophicus</name>
    <dbReference type="NCBI Taxonomy" id="1482074"/>
    <lineage>
        <taxon>Bacteria</taxon>
        <taxon>Pseudomonadati</taxon>
        <taxon>Pseudomonadota</taxon>
        <taxon>Alphaproteobacteria</taxon>
        <taxon>Hyphomicrobiales</taxon>
        <taxon>Pleomorphomonadaceae</taxon>
        <taxon>Hartmannibacter</taxon>
    </lineage>
</organism>
<dbReference type="InterPro" id="IPR009506">
    <property type="entry name" value="YjiS-like"/>
</dbReference>
<sequence length="46" mass="5356">MTIREKFARYTAMRRAVRQLEALDDRSLRDIGIESRAQIRSAIYGA</sequence>
<dbReference type="Pfam" id="PF06568">
    <property type="entry name" value="YjiS-like"/>
    <property type="match status" value="1"/>
</dbReference>
<evidence type="ECO:0000259" key="1">
    <source>
        <dbReference type="Pfam" id="PF06568"/>
    </source>
</evidence>
<reference evidence="3" key="1">
    <citation type="submission" date="2017-09" db="EMBL/GenBank/DDBJ databases">
        <title>Genome sequence of Nannocystis excedens DSM 71.</title>
        <authorList>
            <person name="Blom J."/>
        </authorList>
    </citation>
    <scope>NUCLEOTIDE SEQUENCE [LARGE SCALE GENOMIC DNA]</scope>
    <source>
        <strain evidence="3">type strain: E19</strain>
    </source>
</reference>
<evidence type="ECO:0000313" key="3">
    <source>
        <dbReference type="Proteomes" id="UP000223606"/>
    </source>
</evidence>
<name>A0A2C9CZZ8_9HYPH</name>
<dbReference type="OrthoDB" id="7361021at2"/>
<keyword evidence="3" id="KW-1185">Reference proteome</keyword>
<dbReference type="RefSeq" id="WP_099553227.1">
    <property type="nucleotide sequence ID" value="NZ_LT960614.1"/>
</dbReference>
<dbReference type="AlphaFoldDB" id="A0A2C9CZZ8"/>
<accession>A0A2C9CZZ8</accession>
<feature type="domain" description="YjiS-like" evidence="1">
    <location>
        <begin position="3"/>
        <end position="40"/>
    </location>
</feature>
<gene>
    <name evidence="2" type="ORF">HDIA_0012</name>
</gene>
<dbReference type="Proteomes" id="UP000223606">
    <property type="component" value="Chromosome 1"/>
</dbReference>
<protein>
    <recommendedName>
        <fullName evidence="1">YjiS-like domain-containing protein</fullName>
    </recommendedName>
</protein>
<evidence type="ECO:0000313" key="2">
    <source>
        <dbReference type="EMBL" id="SON53553.1"/>
    </source>
</evidence>